<dbReference type="InterPro" id="IPR036875">
    <property type="entry name" value="Znf_CCHC_sf"/>
</dbReference>
<feature type="domain" description="CCHC-type" evidence="2">
    <location>
        <begin position="332"/>
        <end position="348"/>
    </location>
</feature>
<evidence type="ECO:0000313" key="4">
    <source>
        <dbReference type="Proteomes" id="UP001168821"/>
    </source>
</evidence>
<dbReference type="Gene3D" id="4.10.60.10">
    <property type="entry name" value="Zinc finger, CCHC-type"/>
    <property type="match status" value="1"/>
</dbReference>
<feature type="region of interest" description="Disordered" evidence="1">
    <location>
        <begin position="65"/>
        <end position="86"/>
    </location>
</feature>
<feature type="region of interest" description="Disordered" evidence="1">
    <location>
        <begin position="1"/>
        <end position="29"/>
    </location>
</feature>
<dbReference type="Proteomes" id="UP001168821">
    <property type="component" value="Unassembled WGS sequence"/>
</dbReference>
<gene>
    <name evidence="3" type="ORF">Zmor_021231</name>
</gene>
<dbReference type="PANTHER" id="PTHR33223:SF6">
    <property type="entry name" value="CCHC-TYPE DOMAIN-CONTAINING PROTEIN"/>
    <property type="match status" value="1"/>
</dbReference>
<dbReference type="EMBL" id="JALNTZ010000006">
    <property type="protein sequence ID" value="KAJ3649491.1"/>
    <property type="molecule type" value="Genomic_DNA"/>
</dbReference>
<comment type="caution">
    <text evidence="3">The sequence shown here is derived from an EMBL/GenBank/DDBJ whole genome shotgun (WGS) entry which is preliminary data.</text>
</comment>
<evidence type="ECO:0000256" key="1">
    <source>
        <dbReference type="SAM" id="MobiDB-lite"/>
    </source>
</evidence>
<protein>
    <recommendedName>
        <fullName evidence="2">CCHC-type domain-containing protein</fullName>
    </recommendedName>
</protein>
<accession>A0AA38MAX9</accession>
<feature type="domain" description="CCHC-type" evidence="2">
    <location>
        <begin position="354"/>
        <end position="371"/>
    </location>
</feature>
<feature type="region of interest" description="Disordered" evidence="1">
    <location>
        <begin position="288"/>
        <end position="324"/>
    </location>
</feature>
<dbReference type="PANTHER" id="PTHR33223">
    <property type="entry name" value="CCHC-TYPE DOMAIN-CONTAINING PROTEIN"/>
    <property type="match status" value="1"/>
</dbReference>
<name>A0AA38MAX9_9CUCU</name>
<dbReference type="SMART" id="SM00343">
    <property type="entry name" value="ZnF_C2HC"/>
    <property type="match status" value="2"/>
</dbReference>
<organism evidence="3 4">
    <name type="scientific">Zophobas morio</name>
    <dbReference type="NCBI Taxonomy" id="2755281"/>
    <lineage>
        <taxon>Eukaryota</taxon>
        <taxon>Metazoa</taxon>
        <taxon>Ecdysozoa</taxon>
        <taxon>Arthropoda</taxon>
        <taxon>Hexapoda</taxon>
        <taxon>Insecta</taxon>
        <taxon>Pterygota</taxon>
        <taxon>Neoptera</taxon>
        <taxon>Endopterygota</taxon>
        <taxon>Coleoptera</taxon>
        <taxon>Polyphaga</taxon>
        <taxon>Cucujiformia</taxon>
        <taxon>Tenebrionidae</taxon>
        <taxon>Zophobas</taxon>
    </lineage>
</organism>
<feature type="compositionally biased region" description="Polar residues" evidence="1">
    <location>
        <begin position="65"/>
        <end position="75"/>
    </location>
</feature>
<proteinExistence type="predicted"/>
<feature type="compositionally biased region" description="Low complexity" evidence="1">
    <location>
        <begin position="296"/>
        <end position="307"/>
    </location>
</feature>
<dbReference type="AlphaFoldDB" id="A0AA38MAX9"/>
<reference evidence="3" key="1">
    <citation type="journal article" date="2023" name="G3 (Bethesda)">
        <title>Whole genome assemblies of Zophobas morio and Tenebrio molitor.</title>
        <authorList>
            <person name="Kaur S."/>
            <person name="Stinson S.A."/>
            <person name="diCenzo G.C."/>
        </authorList>
    </citation>
    <scope>NUCLEOTIDE SEQUENCE</scope>
    <source>
        <strain evidence="3">QUZm001</strain>
    </source>
</reference>
<evidence type="ECO:0000259" key="2">
    <source>
        <dbReference type="SMART" id="SM00343"/>
    </source>
</evidence>
<feature type="compositionally biased region" description="Polar residues" evidence="1">
    <location>
        <begin position="1"/>
        <end position="11"/>
    </location>
</feature>
<dbReference type="GO" id="GO:0003676">
    <property type="term" value="F:nucleic acid binding"/>
    <property type="evidence" value="ECO:0007669"/>
    <property type="project" value="InterPro"/>
</dbReference>
<evidence type="ECO:0000313" key="3">
    <source>
        <dbReference type="EMBL" id="KAJ3649491.1"/>
    </source>
</evidence>
<dbReference type="GO" id="GO:0008270">
    <property type="term" value="F:zinc ion binding"/>
    <property type="evidence" value="ECO:0007669"/>
    <property type="project" value="InterPro"/>
</dbReference>
<sequence>MTNLHDPTNNIIGDRINFDEEDPGTSRETTQQTIETLQSELRSMKAQYDAQADLLASYSRQLDQMRNPPITNSASPNGNPNNPQDVNTYLLRASITGLQVVDRIENYTGGIDYDMFIDAIQFVAQQHQWSRAVTLQVIETKLRGRAKEYYLALKLSERPQTVEGFRTWMKSLFSKPHSREEARRELARCIRQSDETLGAYVHRLKVISNRVFPEDVLTTAQTFHRDRMIVEQFLQGIDLRLANKILSTGDYYRIEEAIAIAEDYEAVIGRQMEENCYEAVRSSIRAVQAEDANASGTGRTRNNGNTTRPRRPAPGKEAPTPFNQRYPKMQGRCWNCLGVGHVARGCNSPTERPICYHCVSIGRHSTKECSLNSREASELRCN</sequence>
<keyword evidence="4" id="KW-1185">Reference proteome</keyword>
<dbReference type="SUPFAM" id="SSF57756">
    <property type="entry name" value="Retrovirus zinc finger-like domains"/>
    <property type="match status" value="1"/>
</dbReference>
<dbReference type="InterPro" id="IPR001878">
    <property type="entry name" value="Znf_CCHC"/>
</dbReference>